<dbReference type="InterPro" id="IPR052751">
    <property type="entry name" value="Plant_MAPKKK"/>
</dbReference>
<feature type="non-terminal residue" evidence="8">
    <location>
        <position position="1"/>
    </location>
</feature>
<accession>S8EEX7</accession>
<evidence type="ECO:0000256" key="4">
    <source>
        <dbReference type="ARBA" id="ARBA00022840"/>
    </source>
</evidence>
<dbReference type="InterPro" id="IPR017441">
    <property type="entry name" value="Protein_kinase_ATP_BS"/>
</dbReference>
<feature type="non-terminal residue" evidence="8">
    <location>
        <position position="346"/>
    </location>
</feature>
<dbReference type="AlphaFoldDB" id="S8EEX7"/>
<organism evidence="8 9">
    <name type="scientific">Genlisea aurea</name>
    <dbReference type="NCBI Taxonomy" id="192259"/>
    <lineage>
        <taxon>Eukaryota</taxon>
        <taxon>Viridiplantae</taxon>
        <taxon>Streptophyta</taxon>
        <taxon>Embryophyta</taxon>
        <taxon>Tracheophyta</taxon>
        <taxon>Spermatophyta</taxon>
        <taxon>Magnoliopsida</taxon>
        <taxon>eudicotyledons</taxon>
        <taxon>Gunneridae</taxon>
        <taxon>Pentapetalae</taxon>
        <taxon>asterids</taxon>
        <taxon>lamiids</taxon>
        <taxon>Lamiales</taxon>
        <taxon>Lentibulariaceae</taxon>
        <taxon>Genlisea</taxon>
    </lineage>
</organism>
<name>S8EEX7_9LAMI</name>
<reference evidence="8 9" key="1">
    <citation type="journal article" date="2013" name="BMC Genomics">
        <title>The miniature genome of a carnivorous plant Genlisea aurea contains a low number of genes and short non-coding sequences.</title>
        <authorList>
            <person name="Leushkin E.V."/>
            <person name="Sutormin R.A."/>
            <person name="Nabieva E.R."/>
            <person name="Penin A.A."/>
            <person name="Kondrashov A.S."/>
            <person name="Logacheva M.D."/>
        </authorList>
    </citation>
    <scope>NUCLEOTIDE SEQUENCE [LARGE SCALE GENOMIC DNA]</scope>
</reference>
<evidence type="ECO:0000256" key="1">
    <source>
        <dbReference type="ARBA" id="ARBA00022679"/>
    </source>
</evidence>
<dbReference type="Pfam" id="PF00069">
    <property type="entry name" value="Pkinase"/>
    <property type="match status" value="1"/>
</dbReference>
<dbReference type="EMBL" id="AUSU01001397">
    <property type="protein sequence ID" value="EPS71117.1"/>
    <property type="molecule type" value="Genomic_DNA"/>
</dbReference>
<feature type="domain" description="Protein kinase" evidence="7">
    <location>
        <begin position="10"/>
        <end position="261"/>
    </location>
</feature>
<dbReference type="GO" id="GO:0007165">
    <property type="term" value="P:signal transduction"/>
    <property type="evidence" value="ECO:0007669"/>
    <property type="project" value="TreeGrafter"/>
</dbReference>
<keyword evidence="3" id="KW-0418">Kinase</keyword>
<dbReference type="CDD" id="cd06606">
    <property type="entry name" value="STKc_MAPKKK"/>
    <property type="match status" value="1"/>
</dbReference>
<dbReference type="PROSITE" id="PS50011">
    <property type="entry name" value="PROTEIN_KINASE_DOM"/>
    <property type="match status" value="1"/>
</dbReference>
<protein>
    <recommendedName>
        <fullName evidence="7">Protein kinase domain-containing protein</fullName>
    </recommendedName>
</protein>
<dbReference type="OrthoDB" id="275301at2759"/>
<comment type="caution">
    <text evidence="8">The sequence shown here is derived from an EMBL/GenBank/DDBJ whole genome shotgun (WGS) entry which is preliminary data.</text>
</comment>
<dbReference type="InterPro" id="IPR011009">
    <property type="entry name" value="Kinase-like_dom_sf"/>
</dbReference>
<proteinExistence type="inferred from homology"/>
<keyword evidence="4 5" id="KW-0067">ATP-binding</keyword>
<keyword evidence="1" id="KW-0808">Transferase</keyword>
<evidence type="ECO:0000313" key="9">
    <source>
        <dbReference type="Proteomes" id="UP000015453"/>
    </source>
</evidence>
<dbReference type="SUPFAM" id="SSF56112">
    <property type="entry name" value="Protein kinase-like (PK-like)"/>
    <property type="match status" value="1"/>
</dbReference>
<dbReference type="PANTHER" id="PTHR48011:SF76">
    <property type="entry name" value="MITOGEN-ACTIVATED PROTEIN KINASE KINASE KINASE 15"/>
    <property type="match status" value="1"/>
</dbReference>
<gene>
    <name evidence="8" type="ORF">M569_03641</name>
</gene>
<dbReference type="PANTHER" id="PTHR48011">
    <property type="entry name" value="CCR4-NOT TRANSCRIPTIONAL COMPLEX SUBUNIT CAF120-RELATED"/>
    <property type="match status" value="1"/>
</dbReference>
<sequence length="346" mass="37817">SNDYEASMEWKRGPAIGRGSSATVYLATAIAAGELFAVKSSDLRSSSALRREERLISELRPPLVVKCLGSDVTDEGGRREFNLFLEYVSGGTLSDLIRNSGGSLDEKTIQFYAHQLAIGLRHIHGKGIVHCDVKGKNILIGEEGTKICDFGCARFAEPGGGSVISGTPAYMAPEVARGEEQEFPADIWALGCTVIEMATGSNPWPEMKDPASTLYRVAYSGDTPEFPDWLSTAAKDFIGKCLIKEPNERWTAAELVRHPFLASGMERPTRESPTTVVDQTFWDSIEDSESMSEFIPSTESPADRITSLIGGESNSLYSPNWDGDEDWSEVRGISTEENYHVDIISS</sequence>
<keyword evidence="2 5" id="KW-0547">Nucleotide-binding</keyword>
<keyword evidence="6" id="KW-0723">Serine/threonine-protein kinase</keyword>
<keyword evidence="9" id="KW-1185">Reference proteome</keyword>
<comment type="similarity">
    <text evidence="6">Belongs to the protein kinase superfamily.</text>
</comment>
<evidence type="ECO:0000256" key="3">
    <source>
        <dbReference type="ARBA" id="ARBA00022777"/>
    </source>
</evidence>
<evidence type="ECO:0000256" key="6">
    <source>
        <dbReference type="RuleBase" id="RU000304"/>
    </source>
</evidence>
<dbReference type="GO" id="GO:0004674">
    <property type="term" value="F:protein serine/threonine kinase activity"/>
    <property type="evidence" value="ECO:0007669"/>
    <property type="project" value="UniProtKB-KW"/>
</dbReference>
<dbReference type="PROSITE" id="PS00108">
    <property type="entry name" value="PROTEIN_KINASE_ST"/>
    <property type="match status" value="1"/>
</dbReference>
<evidence type="ECO:0000256" key="5">
    <source>
        <dbReference type="PROSITE-ProRule" id="PRU10141"/>
    </source>
</evidence>
<evidence type="ECO:0000259" key="7">
    <source>
        <dbReference type="PROSITE" id="PS50011"/>
    </source>
</evidence>
<dbReference type="PROSITE" id="PS00107">
    <property type="entry name" value="PROTEIN_KINASE_ATP"/>
    <property type="match status" value="1"/>
</dbReference>
<dbReference type="InterPro" id="IPR000719">
    <property type="entry name" value="Prot_kinase_dom"/>
</dbReference>
<dbReference type="SMART" id="SM00220">
    <property type="entry name" value="S_TKc"/>
    <property type="match status" value="1"/>
</dbReference>
<feature type="binding site" evidence="5">
    <location>
        <position position="39"/>
    </location>
    <ligand>
        <name>ATP</name>
        <dbReference type="ChEBI" id="CHEBI:30616"/>
    </ligand>
</feature>
<evidence type="ECO:0000256" key="2">
    <source>
        <dbReference type="ARBA" id="ARBA00022741"/>
    </source>
</evidence>
<dbReference type="InterPro" id="IPR008271">
    <property type="entry name" value="Ser/Thr_kinase_AS"/>
</dbReference>
<dbReference type="Gene3D" id="1.10.510.10">
    <property type="entry name" value="Transferase(Phosphotransferase) domain 1"/>
    <property type="match status" value="1"/>
</dbReference>
<dbReference type="Proteomes" id="UP000015453">
    <property type="component" value="Unassembled WGS sequence"/>
</dbReference>
<evidence type="ECO:0000313" key="8">
    <source>
        <dbReference type="EMBL" id="EPS71117.1"/>
    </source>
</evidence>
<dbReference type="GO" id="GO:0005524">
    <property type="term" value="F:ATP binding"/>
    <property type="evidence" value="ECO:0007669"/>
    <property type="project" value="UniProtKB-UniRule"/>
</dbReference>